<evidence type="ECO:0000313" key="2">
    <source>
        <dbReference type="EMBL" id="UOE40424.1"/>
    </source>
</evidence>
<dbReference type="EMBL" id="CP094532">
    <property type="protein sequence ID" value="UOE40424.1"/>
    <property type="molecule type" value="Genomic_DNA"/>
</dbReference>
<evidence type="ECO:0000259" key="1">
    <source>
        <dbReference type="PROSITE" id="PS51186"/>
    </source>
</evidence>
<name>A0ABY4BNR1_9FLAO</name>
<feature type="domain" description="N-acetyltransferase" evidence="1">
    <location>
        <begin position="11"/>
        <end position="174"/>
    </location>
</feature>
<dbReference type="RefSeq" id="WP_243548448.1">
    <property type="nucleotide sequence ID" value="NZ_CP094532.1"/>
</dbReference>
<dbReference type="SUPFAM" id="SSF55729">
    <property type="entry name" value="Acyl-CoA N-acyltransferases (Nat)"/>
    <property type="match status" value="1"/>
</dbReference>
<sequence>MEIEPIETERLILKALEKDDAERLFLLDKNAEVMRYVGVEPISDIAETRKNIEIIQNQYRENGIGRFAVIEKECGQLIGWSGLKLITEPINNRTGFYDLGYRFLPEFWGKGYATESAKAWLNFGFGKMGLDEIFAHAHSENSSSIHTLEKLGFKKTDEFMEHDGLCYWYELKNNLEK</sequence>
<organism evidence="2 3">
    <name type="scientific">Chryseobacterium suipulveris</name>
    <dbReference type="NCBI Taxonomy" id="2929800"/>
    <lineage>
        <taxon>Bacteria</taxon>
        <taxon>Pseudomonadati</taxon>
        <taxon>Bacteroidota</taxon>
        <taxon>Flavobacteriia</taxon>
        <taxon>Flavobacteriales</taxon>
        <taxon>Weeksellaceae</taxon>
        <taxon>Chryseobacterium group</taxon>
        <taxon>Chryseobacterium</taxon>
    </lineage>
</organism>
<keyword evidence="3" id="KW-1185">Reference proteome</keyword>
<dbReference type="InterPro" id="IPR000182">
    <property type="entry name" value="GNAT_dom"/>
</dbReference>
<proteinExistence type="predicted"/>
<dbReference type="PROSITE" id="PS51186">
    <property type="entry name" value="GNAT"/>
    <property type="match status" value="1"/>
</dbReference>
<dbReference type="InterPro" id="IPR016181">
    <property type="entry name" value="Acyl_CoA_acyltransferase"/>
</dbReference>
<dbReference type="PANTHER" id="PTHR43792:SF16">
    <property type="entry name" value="N-ACETYLTRANSFERASE DOMAIN-CONTAINING PROTEIN"/>
    <property type="match status" value="1"/>
</dbReference>
<dbReference type="Pfam" id="PF13302">
    <property type="entry name" value="Acetyltransf_3"/>
    <property type="match status" value="1"/>
</dbReference>
<dbReference type="Gene3D" id="3.40.630.30">
    <property type="match status" value="1"/>
</dbReference>
<gene>
    <name evidence="2" type="ORF">MTP09_10965</name>
</gene>
<dbReference type="Proteomes" id="UP000831460">
    <property type="component" value="Chromosome"/>
</dbReference>
<dbReference type="InterPro" id="IPR051531">
    <property type="entry name" value="N-acetyltransferase"/>
</dbReference>
<protein>
    <submittedName>
        <fullName evidence="2">GNAT family N-acetyltransferase</fullName>
    </submittedName>
</protein>
<dbReference type="PANTHER" id="PTHR43792">
    <property type="entry name" value="GNAT FAMILY, PUTATIVE (AFU_ORTHOLOGUE AFUA_3G00765)-RELATED-RELATED"/>
    <property type="match status" value="1"/>
</dbReference>
<accession>A0ABY4BNR1</accession>
<evidence type="ECO:0000313" key="3">
    <source>
        <dbReference type="Proteomes" id="UP000831460"/>
    </source>
</evidence>
<reference evidence="2 3" key="1">
    <citation type="submission" date="2022-03" db="EMBL/GenBank/DDBJ databases">
        <title>Chryseobacterium sp. isolated from particulate matters in swine house.</title>
        <authorList>
            <person name="Won M."/>
            <person name="Kim S.-J."/>
            <person name="Kwon S.-W."/>
        </authorList>
    </citation>
    <scope>NUCLEOTIDE SEQUENCE [LARGE SCALE GENOMIC DNA]</scope>
    <source>
        <strain evidence="2 3">SC2-2</strain>
    </source>
</reference>